<evidence type="ECO:0000256" key="1">
    <source>
        <dbReference type="ARBA" id="ARBA00004651"/>
    </source>
</evidence>
<dbReference type="EMBL" id="PGTK01000001">
    <property type="protein sequence ID" value="PJF32261.1"/>
    <property type="molecule type" value="Genomic_DNA"/>
</dbReference>
<feature type="transmembrane region" description="Helical" evidence="6">
    <location>
        <begin position="313"/>
        <end position="331"/>
    </location>
</feature>
<evidence type="ECO:0000256" key="5">
    <source>
        <dbReference type="ARBA" id="ARBA00023136"/>
    </source>
</evidence>
<sequence length="426" mass="46789">MNLHKIWLIARYEFWINLRRRSFLASMFLFPVFFIGLIAVSGALGASSATDISAYTAVGLVDESSVVVRADGTPYLAEMPEPFRLYQSEAEAQRAFEAGELDGYYVLRADFLTTLKPEAFYRRDKVFGEALTSYLVYEVLQPSVAAQVGNPDLAARLESPLSELEFYRVGNPQPVPREALFAAIFAPILVGSLVFIMTMNVSQFLMLGLADEKENRMMELFITSARPSEMLWGKLIGLGALGLLQIVVWIAIGIAFAATQGTDVLGTLATYQLDIGFLLVVTLYAMLGYVLYGAIMAAIGASVNTDQEARQTAALISLVGVLPLFFLISFFTDPNGGAALVLSLLPFTSPSGMPLRMAVTNVPTEHILLGIGLQLVTIIGVMWLAAKVFRLGMLNYGKRLSLREIWRALREGRQQIISARQTEEAI</sequence>
<dbReference type="AlphaFoldDB" id="A0A2M8P3Y9"/>
<keyword evidence="2" id="KW-1003">Cell membrane</keyword>
<dbReference type="InterPro" id="IPR051449">
    <property type="entry name" value="ABC-2_transporter_component"/>
</dbReference>
<feature type="transmembrane region" description="Helical" evidence="6">
    <location>
        <begin position="179"/>
        <end position="210"/>
    </location>
</feature>
<dbReference type="InterPro" id="IPR013525">
    <property type="entry name" value="ABC2_TM"/>
</dbReference>
<comment type="subcellular location">
    <subcellularLocation>
        <location evidence="1">Cell membrane</location>
        <topology evidence="1">Multi-pass membrane protein</topology>
    </subcellularLocation>
</comment>
<proteinExistence type="predicted"/>
<feature type="transmembrane region" description="Helical" evidence="6">
    <location>
        <begin position="367"/>
        <end position="386"/>
    </location>
</feature>
<keyword evidence="4 6" id="KW-1133">Transmembrane helix</keyword>
<evidence type="ECO:0000313" key="9">
    <source>
        <dbReference type="Proteomes" id="UP000228921"/>
    </source>
</evidence>
<evidence type="ECO:0000259" key="7">
    <source>
        <dbReference type="Pfam" id="PF12698"/>
    </source>
</evidence>
<protein>
    <recommendedName>
        <fullName evidence="7">ABC-2 type transporter transmembrane domain-containing protein</fullName>
    </recommendedName>
</protein>
<feature type="transmembrane region" description="Helical" evidence="6">
    <location>
        <begin position="21"/>
        <end position="44"/>
    </location>
</feature>
<evidence type="ECO:0000256" key="3">
    <source>
        <dbReference type="ARBA" id="ARBA00022692"/>
    </source>
</evidence>
<dbReference type="GO" id="GO:0140359">
    <property type="term" value="F:ABC-type transporter activity"/>
    <property type="evidence" value="ECO:0007669"/>
    <property type="project" value="InterPro"/>
</dbReference>
<evidence type="ECO:0000313" key="8">
    <source>
        <dbReference type="EMBL" id="PJF32261.1"/>
    </source>
</evidence>
<dbReference type="GO" id="GO:0005886">
    <property type="term" value="C:plasma membrane"/>
    <property type="evidence" value="ECO:0007669"/>
    <property type="project" value="UniProtKB-SubCell"/>
</dbReference>
<evidence type="ECO:0000256" key="2">
    <source>
        <dbReference type="ARBA" id="ARBA00022475"/>
    </source>
</evidence>
<evidence type="ECO:0000256" key="6">
    <source>
        <dbReference type="SAM" id="Phobius"/>
    </source>
</evidence>
<dbReference type="PANTHER" id="PTHR30294">
    <property type="entry name" value="MEMBRANE COMPONENT OF ABC TRANSPORTER YHHJ-RELATED"/>
    <property type="match status" value="1"/>
</dbReference>
<dbReference type="PANTHER" id="PTHR30294:SF29">
    <property type="entry name" value="MULTIDRUG ABC TRANSPORTER PERMEASE YBHS-RELATED"/>
    <property type="match status" value="1"/>
</dbReference>
<feature type="domain" description="ABC-2 type transporter transmembrane" evidence="7">
    <location>
        <begin position="21"/>
        <end position="386"/>
    </location>
</feature>
<organism evidence="8 9">
    <name type="scientific">Candidatus Thermofonsia Clade 1 bacterium</name>
    <dbReference type="NCBI Taxonomy" id="2364210"/>
    <lineage>
        <taxon>Bacteria</taxon>
        <taxon>Bacillati</taxon>
        <taxon>Chloroflexota</taxon>
        <taxon>Candidatus Thermofontia</taxon>
        <taxon>Candidatus Thermofonsia Clade 1</taxon>
    </lineage>
</organism>
<reference evidence="8 9" key="1">
    <citation type="submission" date="2017-11" db="EMBL/GenBank/DDBJ databases">
        <title>Evolution of Phototrophy in the Chloroflexi Phylum Driven by Horizontal Gene Transfer.</title>
        <authorList>
            <person name="Ward L.M."/>
            <person name="Hemp J."/>
            <person name="Shih P.M."/>
            <person name="Mcglynn S.E."/>
            <person name="Fischer W."/>
        </authorList>
    </citation>
    <scope>NUCLEOTIDE SEQUENCE [LARGE SCALE GENOMIC DNA]</scope>
    <source>
        <strain evidence="8">CP2_2F</strain>
    </source>
</reference>
<keyword evidence="5 6" id="KW-0472">Membrane</keyword>
<evidence type="ECO:0000256" key="4">
    <source>
        <dbReference type="ARBA" id="ARBA00022989"/>
    </source>
</evidence>
<feature type="transmembrane region" description="Helical" evidence="6">
    <location>
        <begin position="231"/>
        <end position="257"/>
    </location>
</feature>
<dbReference type="Proteomes" id="UP000228921">
    <property type="component" value="Unassembled WGS sequence"/>
</dbReference>
<gene>
    <name evidence="8" type="ORF">CUN51_01135</name>
</gene>
<feature type="transmembrane region" description="Helical" evidence="6">
    <location>
        <begin position="277"/>
        <end position="301"/>
    </location>
</feature>
<keyword evidence="3 6" id="KW-0812">Transmembrane</keyword>
<name>A0A2M8P3Y9_9CHLR</name>
<dbReference type="Pfam" id="PF12698">
    <property type="entry name" value="ABC2_membrane_3"/>
    <property type="match status" value="1"/>
</dbReference>
<accession>A0A2M8P3Y9</accession>
<comment type="caution">
    <text evidence="8">The sequence shown here is derived from an EMBL/GenBank/DDBJ whole genome shotgun (WGS) entry which is preliminary data.</text>
</comment>